<dbReference type="PANTHER" id="PTHR12110">
    <property type="entry name" value="HYDROXYPYRUVATE ISOMERASE"/>
    <property type="match status" value="1"/>
</dbReference>
<dbReference type="InterPro" id="IPR013022">
    <property type="entry name" value="Xyl_isomerase-like_TIM-brl"/>
</dbReference>
<dbReference type="Pfam" id="PF01261">
    <property type="entry name" value="AP_endonuc_2"/>
    <property type="match status" value="1"/>
</dbReference>
<evidence type="ECO:0000313" key="3">
    <source>
        <dbReference type="Proteomes" id="UP000645462"/>
    </source>
</evidence>
<feature type="domain" description="Xylose isomerase-like TIM barrel" evidence="1">
    <location>
        <begin position="27"/>
        <end position="281"/>
    </location>
</feature>
<keyword evidence="3" id="KW-1185">Reference proteome</keyword>
<sequence length="307" mass="32890">MTHIISTGFNTGMADGDLSRLDRRLAHMVDIGCTGAEITAVGLDAVVDCRLIPERVAEVREILSRYDLAYSMHAPIAINLMDEAHADIMSLAATVSMELAAEIGAKAVVLHPGRVHPQTWVDRKSALYAFELDQLGPVADRAAALGVQIAYENISPNPRVIAGQETSYSLDPRFLAEQLARLDHDAVIACLDISHAQQGAGLWGFDMLEACIALGPWIGHIHFSDSTGLPASFPTGSRNEQHFFGTGDMHAPKGYGRVDFDALAAALPVRPGTRVVIEIKTNFIAHAEAQTLSDAKAFADAVNGAQS</sequence>
<reference evidence="3" key="1">
    <citation type="journal article" date="2019" name="Int. J. Syst. Evol. Microbiol.">
        <title>The Global Catalogue of Microorganisms (GCM) 10K type strain sequencing project: providing services to taxonomists for standard genome sequencing and annotation.</title>
        <authorList>
            <consortium name="The Broad Institute Genomics Platform"/>
            <consortium name="The Broad Institute Genome Sequencing Center for Infectious Disease"/>
            <person name="Wu L."/>
            <person name="Ma J."/>
        </authorList>
    </citation>
    <scope>NUCLEOTIDE SEQUENCE [LARGE SCALE GENOMIC DNA]</scope>
    <source>
        <strain evidence="3">CGMCC 1.12478</strain>
    </source>
</reference>
<dbReference type="SUPFAM" id="SSF51658">
    <property type="entry name" value="Xylose isomerase-like"/>
    <property type="match status" value="1"/>
</dbReference>
<dbReference type="Gene3D" id="3.20.20.150">
    <property type="entry name" value="Divalent-metal-dependent TIM barrel enzymes"/>
    <property type="match status" value="1"/>
</dbReference>
<evidence type="ECO:0000313" key="2">
    <source>
        <dbReference type="EMBL" id="GGB93649.1"/>
    </source>
</evidence>
<gene>
    <name evidence="2" type="ORF">GCM10011363_07850</name>
</gene>
<accession>A0ABQ1KCB7</accession>
<evidence type="ECO:0000259" key="1">
    <source>
        <dbReference type="Pfam" id="PF01261"/>
    </source>
</evidence>
<dbReference type="PANTHER" id="PTHR12110:SF53">
    <property type="entry name" value="BLR5974 PROTEIN"/>
    <property type="match status" value="1"/>
</dbReference>
<dbReference type="Proteomes" id="UP000645462">
    <property type="component" value="Unassembled WGS sequence"/>
</dbReference>
<dbReference type="InterPro" id="IPR050312">
    <property type="entry name" value="IolE/XylAMocC-like"/>
</dbReference>
<organism evidence="2 3">
    <name type="scientific">Marivita lacus</name>
    <dbReference type="NCBI Taxonomy" id="1323742"/>
    <lineage>
        <taxon>Bacteria</taxon>
        <taxon>Pseudomonadati</taxon>
        <taxon>Pseudomonadota</taxon>
        <taxon>Alphaproteobacteria</taxon>
        <taxon>Rhodobacterales</taxon>
        <taxon>Roseobacteraceae</taxon>
        <taxon>Marivita</taxon>
    </lineage>
</organism>
<protein>
    <recommendedName>
        <fullName evidence="1">Xylose isomerase-like TIM barrel domain-containing protein</fullName>
    </recommendedName>
</protein>
<dbReference type="InterPro" id="IPR036237">
    <property type="entry name" value="Xyl_isomerase-like_sf"/>
</dbReference>
<comment type="caution">
    <text evidence="2">The sequence shown here is derived from an EMBL/GenBank/DDBJ whole genome shotgun (WGS) entry which is preliminary data.</text>
</comment>
<proteinExistence type="predicted"/>
<dbReference type="EMBL" id="BMFC01000001">
    <property type="protein sequence ID" value="GGB93649.1"/>
    <property type="molecule type" value="Genomic_DNA"/>
</dbReference>
<name>A0ABQ1KCB7_9RHOB</name>
<dbReference type="RefSeq" id="WP_188480630.1">
    <property type="nucleotide sequence ID" value="NZ_BMFC01000001.1"/>
</dbReference>